<dbReference type="HOGENOM" id="CLU_237591_0_0_1"/>
<dbReference type="InterPro" id="IPR019734">
    <property type="entry name" value="TPR_rpt"/>
</dbReference>
<evidence type="ECO:0000259" key="3">
    <source>
        <dbReference type="Pfam" id="PF25063"/>
    </source>
</evidence>
<evidence type="ECO:0000313" key="4">
    <source>
        <dbReference type="EMBL" id="KAE8305067.1"/>
    </source>
</evidence>
<sequence>MEELLATIILHGSAGEFGRISALLEETAQDGSFSADVRSLLRAALDLRFDEIKLGMSALRQHTSEKLATIALFIEFVYLSSCPLKDNDRIEVLQKSLELDFISITLPLLLTMLAASIMFNPSALLPFSNMIENKTDGILACCALAILLSEDVPDKFHDKLNDYMSPCLKSLSSPVIALANTMFYLKSDISALREYLPMVTARYTRIGIVLKDLQSLVLFDPSAYDSAVEVYRSTLPPGMQLIDHIKQSHFPYSKANQLGALLSIACFNTESDLNSVLFTAGRHVLLKDIGNVHSPQQLSAVCSFLVGMLRSCPLVSVCDTLRDLLAEVLSDPKLQRTYKTPLQILKAYLSSAKALLHHVNGSDADAKTVSEEALAEIKQVTERLDCSLAEISILGVDKNSLLLTIEDLNILVLSLSGNHDKAVSKAHMLADLDIDTSLAELDAPASPSKLLANESSSRSQSSQEIGRNYVSSHAAMNVILSSMSSAHPARKSLFSIMHGILPSLIAKAKNPLANMIGVGPLHANVCYSTLFPDTLALTVLSKYIIHTLKTGQDGPLLDNEAKILTTSYNIILSLLISSPTLRLANLHLLSFLQEHHSVIKHLYALSSLASEHGFVGLTTDELFLAATSSNVIGNTKEVQLFLSQAVLLDPSIEQTPKFASVVSKIYSARGDWSQAIKSLSTILTSKIITLKDDSLANTELLPLRVHIALLKLRLFDESGYHDLKAYLSAVDSELTSQGRRLNPLSIEPYNSNLFYVHMQLSYLLSKMTVFCLINAGVAQVFNLTDASENLFTALQTEYALSFLDSASVVGDLLDALTGTDKNALQQASTSTNSFPYLGAAYGPDPFPFTDIFVNPSATNMAYSMSKSLVTSETMSLHTALAFVKPYLKTNREIEDFVCLISLHLKNDKAAYIQHFLLDKDKSPGSESELSYDNASPSKLFSLASAYQFVGKTKESSRCLEILFTNHKKYAKSLSLRPDSALLFQAVISTLYVRSLCKTHYFLKAEAMLVELVTTLLETWNRDLTGYSLSYTLVFSELIRLLYRMGKEADIAHLTDATVLKLTSQYQLPQTADVSTNHLPTDVVFLAVYSLRCRIALKDPATTVDDKITKLQLAINWFTSCVVVKTGKTLTTLVRPKVLIRDGVFSSKESAIHNPAMYQNTQVSSPLLACKARVLAAEMYLELAYVYLESTGILTNQVIQPDISLDPVKKGMAKSALDFIKRSIDLCESSKAYLLGAVLFSVVANDYVTANEYVNHALELPVVDTLAEDFHSQLKLKLKTEGNNETDMDDFNADFQGYTESGADVQDAFKSPFEQLVHKLKRDMTCDRASTLDTFLMQSCTRQDPWNLHNLLFGKDNDVEMAGMVQSDTETSDERGDGSGCYKDEDNNDSNDYEYEEGMPLDSKGVRVSYNAASAAEATLLGSMANSQSSQNAQSGSSLLDGYWFLGLGFICIKTGRVKDGVPYLIASTKLHTLQESYKARAYFVLGTTYLNSTRTPLFGYQSALTTKSTSAVAMQKMAMKLSKSGGNPDEENVDETGDGVVPTLAAIEAQEEDVNNAVKSLKELEKLSFRNVAEAASLHLALLCYIKVTEYKLIKDKINRVMLDEGKGAKVKVVPLESKKDKIKDDLEAAKDDLLSAIEEMSDMTPNIIVLLTCLGIVFTHLKNHPRARNQFKRAAGIIPSVNEIIATNQVTRWLDLDAAVSANLALADLYITTGKLSNAIKSLEAISQQDHLNAISYELYGLVMEKEASYNDACKYYESAWLLSRGASTVAFRLAYNYIKSNRYEDAVVMCQLALREWSDYARLRKEVLYLAERRLRTSSI</sequence>
<evidence type="ECO:0000313" key="5">
    <source>
        <dbReference type="Proteomes" id="UP000001548"/>
    </source>
</evidence>
<dbReference type="Proteomes" id="UP000001548">
    <property type="component" value="Unassembled WGS sequence"/>
</dbReference>
<comment type="caution">
    <text evidence="4">The sequence shown here is derived from an EMBL/GenBank/DDBJ whole genome shotgun (WGS) entry which is preliminary data.</text>
</comment>
<dbReference type="SMART" id="SM00028">
    <property type="entry name" value="TPR"/>
    <property type="match status" value="3"/>
</dbReference>
<dbReference type="Gene3D" id="1.25.40.10">
    <property type="entry name" value="Tetratricopeptide repeat domain"/>
    <property type="match status" value="1"/>
</dbReference>
<dbReference type="InterPro" id="IPR011990">
    <property type="entry name" value="TPR-like_helical_dom_sf"/>
</dbReference>
<dbReference type="InterPro" id="IPR040364">
    <property type="entry name" value="TTC21A/TTC21B"/>
</dbReference>
<feature type="compositionally biased region" description="Acidic residues" evidence="2">
    <location>
        <begin position="1385"/>
        <end position="1397"/>
    </location>
</feature>
<dbReference type="GO" id="GO:0035721">
    <property type="term" value="P:intraciliary retrograde transport"/>
    <property type="evidence" value="ECO:0000318"/>
    <property type="project" value="GO_Central"/>
</dbReference>
<dbReference type="OMA" id="TANEYVN"/>
<dbReference type="EMBL" id="AACB03000001">
    <property type="protein sequence ID" value="KAE8305067.1"/>
    <property type="molecule type" value="Genomic_DNA"/>
</dbReference>
<dbReference type="VEuPathDB" id="GiardiaDB:GL50803_11100"/>
<dbReference type="GO" id="GO:0005929">
    <property type="term" value="C:cilium"/>
    <property type="evidence" value="ECO:0007669"/>
    <property type="project" value="GOC"/>
</dbReference>
<dbReference type="PANTHER" id="PTHR14699:SF0">
    <property type="entry name" value="TETRATRICOPEPTIDE REPEAT PROTEIN 21 HOMOLOG"/>
    <property type="match status" value="1"/>
</dbReference>
<feature type="domain" description="Tetratricopeptide repeat protein 21A/21B C-terminal ARM" evidence="3">
    <location>
        <begin position="1622"/>
        <end position="1811"/>
    </location>
</feature>
<keyword evidence="5" id="KW-1185">Reference proteome</keyword>
<dbReference type="KEGG" id="gla:GL50803_0011100"/>
<reference evidence="4 5" key="1">
    <citation type="journal article" date="2007" name="Science">
        <title>Genomic minimalism in the early diverging intestinal parasite Giardia lamblia.</title>
        <authorList>
            <person name="Morrison H.G."/>
            <person name="McArthur A.G."/>
            <person name="Gillin F.D."/>
            <person name="Aley S.B."/>
            <person name="Adam R.D."/>
            <person name="Olsen G.J."/>
            <person name="Best A.A."/>
            <person name="Cande W.Z."/>
            <person name="Chen F."/>
            <person name="Cipriano M.J."/>
            <person name="Davids B.J."/>
            <person name="Dawson S.C."/>
            <person name="Elmendorf H.G."/>
            <person name="Hehl A.B."/>
            <person name="Holder M.E."/>
            <person name="Huse S.M."/>
            <person name="Kim U.U."/>
            <person name="Lasek-Nesselquist E."/>
            <person name="Manning G."/>
            <person name="Nigam A."/>
            <person name="Nixon J.E."/>
            <person name="Palm D."/>
            <person name="Passamaneck N.E."/>
            <person name="Prabhu A."/>
            <person name="Reich C.I."/>
            <person name="Reiner D.S."/>
            <person name="Samuelson J."/>
            <person name="Svard S.G."/>
            <person name="Sogin M.L."/>
        </authorList>
    </citation>
    <scope>NUCLEOTIDE SEQUENCE [LARGE SCALE GENOMIC DNA]</scope>
    <source>
        <strain evidence="4 5">WB C6</strain>
    </source>
</reference>
<name>A8B607_GIAIC</name>
<dbReference type="GO" id="GO:0061512">
    <property type="term" value="P:protein localization to cilium"/>
    <property type="evidence" value="ECO:0000318"/>
    <property type="project" value="GO_Central"/>
</dbReference>
<evidence type="ECO:0000256" key="2">
    <source>
        <dbReference type="SAM" id="MobiDB-lite"/>
    </source>
</evidence>
<dbReference type="Pfam" id="PF25063">
    <property type="entry name" value="ARM_TT21_C"/>
    <property type="match status" value="1"/>
</dbReference>
<dbReference type="GO" id="GO:0030991">
    <property type="term" value="C:intraciliary transport particle A"/>
    <property type="evidence" value="ECO:0000318"/>
    <property type="project" value="GO_Central"/>
</dbReference>
<dbReference type="InterPro" id="IPR056834">
    <property type="entry name" value="ARM_TT21_C"/>
</dbReference>
<proteinExistence type="inferred from homology"/>
<accession>A8B607</accession>
<protein>
    <submittedName>
        <fullName evidence="4">Tetratricopeptide repeat-containing protein</fullName>
    </submittedName>
</protein>
<gene>
    <name evidence="4" type="ORF">GL50803_0011100</name>
</gene>
<dbReference type="SUPFAM" id="SSF48452">
    <property type="entry name" value="TPR-like"/>
    <property type="match status" value="1"/>
</dbReference>
<comment type="similarity">
    <text evidence="1">Belongs to the TTC21 family.</text>
</comment>
<dbReference type="RefSeq" id="XP_001709351.1">
    <property type="nucleotide sequence ID" value="XM_001709299.1"/>
</dbReference>
<feature type="compositionally biased region" description="Basic and acidic residues" evidence="2">
    <location>
        <begin position="1371"/>
        <end position="1384"/>
    </location>
</feature>
<dbReference type="PANTHER" id="PTHR14699">
    <property type="entry name" value="STI2 PROTEIN-RELATED"/>
    <property type="match status" value="1"/>
</dbReference>
<dbReference type="STRING" id="184922.A8B607"/>
<organism evidence="4 5">
    <name type="scientific">Giardia intestinalis (strain ATCC 50803 / WB clone C6)</name>
    <name type="common">Giardia lamblia</name>
    <dbReference type="NCBI Taxonomy" id="184922"/>
    <lineage>
        <taxon>Eukaryota</taxon>
        <taxon>Metamonada</taxon>
        <taxon>Diplomonadida</taxon>
        <taxon>Hexamitidae</taxon>
        <taxon>Giardiinae</taxon>
        <taxon>Giardia</taxon>
    </lineage>
</organism>
<feature type="region of interest" description="Disordered" evidence="2">
    <location>
        <begin position="1366"/>
        <end position="1397"/>
    </location>
</feature>
<dbReference type="GeneID" id="5702274"/>
<evidence type="ECO:0000256" key="1">
    <source>
        <dbReference type="ARBA" id="ARBA00010935"/>
    </source>
</evidence>